<gene>
    <name evidence="4" type="ORF">AAC691_02335</name>
</gene>
<feature type="domain" description="Acetyl-CoA hydrolase/transferase N-terminal" evidence="2">
    <location>
        <begin position="82"/>
        <end position="244"/>
    </location>
</feature>
<evidence type="ECO:0000259" key="3">
    <source>
        <dbReference type="Pfam" id="PF13336"/>
    </source>
</evidence>
<dbReference type="InterPro" id="IPR017821">
    <property type="entry name" value="Succinate_CoA_transferase"/>
</dbReference>
<dbReference type="Pfam" id="PF02550">
    <property type="entry name" value="AcetylCoA_hydro"/>
    <property type="match status" value="1"/>
</dbReference>
<dbReference type="Gene3D" id="3.40.1080.20">
    <property type="entry name" value="Acetyl-CoA hydrolase/transferase C-terminal domain"/>
    <property type="match status" value="1"/>
</dbReference>
<keyword evidence="5" id="KW-1185">Reference proteome</keyword>
<dbReference type="InterPro" id="IPR037171">
    <property type="entry name" value="NagB/RpiA_transferase-like"/>
</dbReference>
<dbReference type="PANTHER" id="PTHR43609">
    <property type="entry name" value="ACETYL-COA HYDROLASE"/>
    <property type="match status" value="1"/>
</dbReference>
<proteinExistence type="inferred from homology"/>
<dbReference type="InterPro" id="IPR038460">
    <property type="entry name" value="AcetylCoA_hyd_C_sf"/>
</dbReference>
<dbReference type="InterPro" id="IPR046433">
    <property type="entry name" value="ActCoA_hydro"/>
</dbReference>
<dbReference type="GO" id="GO:0016787">
    <property type="term" value="F:hydrolase activity"/>
    <property type="evidence" value="ECO:0007669"/>
    <property type="project" value="UniProtKB-KW"/>
</dbReference>
<evidence type="ECO:0000256" key="1">
    <source>
        <dbReference type="ARBA" id="ARBA00009632"/>
    </source>
</evidence>
<dbReference type="PANTHER" id="PTHR43609:SF1">
    <property type="entry name" value="ACETYL-COA HYDROLASE"/>
    <property type="match status" value="1"/>
</dbReference>
<dbReference type="SUPFAM" id="SSF100950">
    <property type="entry name" value="NagB/RpiA/CoA transferase-like"/>
    <property type="match status" value="2"/>
</dbReference>
<evidence type="ECO:0000259" key="2">
    <source>
        <dbReference type="Pfam" id="PF02550"/>
    </source>
</evidence>
<dbReference type="EMBL" id="CP152276">
    <property type="protein sequence ID" value="XAE43326.1"/>
    <property type="molecule type" value="Genomic_DNA"/>
</dbReference>
<evidence type="ECO:0000313" key="5">
    <source>
        <dbReference type="Proteomes" id="UP001449795"/>
    </source>
</evidence>
<organism evidence="4 5">
    <name type="scientific">Nguyenibacter vanlangensis</name>
    <dbReference type="NCBI Taxonomy" id="1216886"/>
    <lineage>
        <taxon>Bacteria</taxon>
        <taxon>Pseudomonadati</taxon>
        <taxon>Pseudomonadota</taxon>
        <taxon>Alphaproteobacteria</taxon>
        <taxon>Acetobacterales</taxon>
        <taxon>Acetobacteraceae</taxon>
        <taxon>Nguyenibacter</taxon>
    </lineage>
</organism>
<reference evidence="4 5" key="1">
    <citation type="submission" date="2024-04" db="EMBL/GenBank/DDBJ databases">
        <title>Complete genome sequence of Nguyenibacter vanlangesis HBCM-1154, a strain capable of nitrogen fixation, IAA production, and phosphorus solubilization isolated from sugarcane soil.</title>
        <authorList>
            <person name="MY HANH P."/>
        </authorList>
    </citation>
    <scope>NUCLEOTIDE SEQUENCE [LARGE SCALE GENOMIC DNA]</scope>
    <source>
        <strain evidence="4 5">HBCM 1154</strain>
    </source>
</reference>
<dbReference type="Gene3D" id="3.40.1080.10">
    <property type="entry name" value="Glutaconate Coenzyme A-transferase"/>
    <property type="match status" value="2"/>
</dbReference>
<dbReference type="Proteomes" id="UP001449795">
    <property type="component" value="Chromosome"/>
</dbReference>
<dbReference type="Gene3D" id="3.30.750.70">
    <property type="entry name" value="4-hydroxybutyrate coenzyme like domains"/>
    <property type="match status" value="1"/>
</dbReference>
<dbReference type="RefSeq" id="WP_342628813.1">
    <property type="nucleotide sequence ID" value="NZ_CP152276.1"/>
</dbReference>
<dbReference type="Pfam" id="PF13336">
    <property type="entry name" value="AcetylCoA_hyd_C"/>
    <property type="match status" value="1"/>
</dbReference>
<name>A0ABZ3D697_9PROT</name>
<sequence length="527" mass="57297">MIDHSRIRSAAFRAKVTSAEQAASFIRPGAMVGMSGFTGSGYPKAVPQALAAIIEAEKKTGAEWTEAERTGVERTGIEKAGENPFRIRLLTGASTGPELDGALARADGIAFRMPYNSDPVLRGLINAGAVDYLDMHLSHVAPMTWQGFFGRMDVAVIEAVAIREDGTIVPSSSVGNNKTWLDTARQVIIEVNSWQDAALEGMHDIWYGTALPPERQPIPLVRPDDRIGQTTLRVDPAKVVAVVETFAPDRNAPFAPPDDAARAIAGHLMEFFRHEVARGRLPPSLLPLQSGVGNVANAVMAGLDDGPFENLTAFTEVIQDGMLGMLESGKMRVASATAFSLSPGAAEALNARMREFRTKIILRQQEISNHPELVRRLGCIAMNGLIESDIYGNVNSTQIMGSHIQNGIGGSGDFARNSYLSVFMTPSTAKHGRISAIVPMASHVDHITQDSQILVTEQGLADLRGLSPRQRAETIIRNCAHPDYRPMLLDYFRRAREGSYGRQSPHLLDESLSWHQRFIETGSMLPA</sequence>
<accession>A0ABZ3D697</accession>
<dbReference type="InterPro" id="IPR026888">
    <property type="entry name" value="AcetylCoA_hyd_C"/>
</dbReference>
<protein>
    <submittedName>
        <fullName evidence="4">Acetyl-CoA hydrolase/transferase family protein</fullName>
    </submittedName>
</protein>
<keyword evidence="4" id="KW-0378">Hydrolase</keyword>
<feature type="domain" description="Acetyl-CoA hydrolase/transferase C-terminal" evidence="3">
    <location>
        <begin position="353"/>
        <end position="491"/>
    </location>
</feature>
<comment type="similarity">
    <text evidence="1">Belongs to the acetyl-CoA hydrolase/transferase family.</text>
</comment>
<dbReference type="NCBIfam" id="TIGR03458">
    <property type="entry name" value="YgfH_subfam"/>
    <property type="match status" value="1"/>
</dbReference>
<evidence type="ECO:0000313" key="4">
    <source>
        <dbReference type="EMBL" id="XAE43326.1"/>
    </source>
</evidence>
<dbReference type="InterPro" id="IPR003702">
    <property type="entry name" value="ActCoA_hydro_N"/>
</dbReference>